<dbReference type="InterPro" id="IPR050177">
    <property type="entry name" value="Lipid_A_modif_metabolic_enz"/>
</dbReference>
<name>A0A382RQN8_9ZZZZ</name>
<sequence>MKYLVTGGAGFIGSHLVELLIENNHEVVCVDDLSTGYKSNLSSIIQKIDFYEEKIELFDFNKPSDIDAIVHLAAQPSVPLSITNFSDSSSSNLLGAIKVIDHCRLHHIPLVYASSCAVYGNLEFGNDEIENVDLLSPYATDKYAMELYSTTAHKIYQISSVGLRFFNVYGPRQDPSNPYSGVISIFADKLLKGQNITINGGHQTRDFIYVVDAVNIIYRAIVLAS</sequence>
<dbReference type="InterPro" id="IPR001509">
    <property type="entry name" value="Epimerase_deHydtase"/>
</dbReference>
<gene>
    <name evidence="2" type="ORF">METZ01_LOCUS352853</name>
</gene>
<evidence type="ECO:0000259" key="1">
    <source>
        <dbReference type="Pfam" id="PF01370"/>
    </source>
</evidence>
<feature type="domain" description="NAD-dependent epimerase/dehydratase" evidence="1">
    <location>
        <begin position="4"/>
        <end position="221"/>
    </location>
</feature>
<dbReference type="SUPFAM" id="SSF51735">
    <property type="entry name" value="NAD(P)-binding Rossmann-fold domains"/>
    <property type="match status" value="1"/>
</dbReference>
<proteinExistence type="predicted"/>
<accession>A0A382RQN8</accession>
<feature type="non-terminal residue" evidence="2">
    <location>
        <position position="225"/>
    </location>
</feature>
<organism evidence="2">
    <name type="scientific">marine metagenome</name>
    <dbReference type="NCBI Taxonomy" id="408172"/>
    <lineage>
        <taxon>unclassified sequences</taxon>
        <taxon>metagenomes</taxon>
        <taxon>ecological metagenomes</taxon>
    </lineage>
</organism>
<dbReference type="Pfam" id="PF01370">
    <property type="entry name" value="Epimerase"/>
    <property type="match status" value="1"/>
</dbReference>
<dbReference type="AlphaFoldDB" id="A0A382RQN8"/>
<dbReference type="Gene3D" id="3.40.50.720">
    <property type="entry name" value="NAD(P)-binding Rossmann-like Domain"/>
    <property type="match status" value="1"/>
</dbReference>
<dbReference type="PANTHER" id="PTHR43245">
    <property type="entry name" value="BIFUNCTIONAL POLYMYXIN RESISTANCE PROTEIN ARNA"/>
    <property type="match status" value="1"/>
</dbReference>
<dbReference type="PANTHER" id="PTHR43245:SF13">
    <property type="entry name" value="UDP-D-APIOSE_UDP-D-XYLOSE SYNTHASE 2"/>
    <property type="match status" value="1"/>
</dbReference>
<dbReference type="InterPro" id="IPR036291">
    <property type="entry name" value="NAD(P)-bd_dom_sf"/>
</dbReference>
<protein>
    <recommendedName>
        <fullName evidence="1">NAD-dependent epimerase/dehydratase domain-containing protein</fullName>
    </recommendedName>
</protein>
<dbReference type="EMBL" id="UINC01123495">
    <property type="protein sequence ID" value="SVC99999.1"/>
    <property type="molecule type" value="Genomic_DNA"/>
</dbReference>
<evidence type="ECO:0000313" key="2">
    <source>
        <dbReference type="EMBL" id="SVC99999.1"/>
    </source>
</evidence>
<reference evidence="2" key="1">
    <citation type="submission" date="2018-05" db="EMBL/GenBank/DDBJ databases">
        <authorList>
            <person name="Lanie J.A."/>
            <person name="Ng W.-L."/>
            <person name="Kazmierczak K.M."/>
            <person name="Andrzejewski T.M."/>
            <person name="Davidsen T.M."/>
            <person name="Wayne K.J."/>
            <person name="Tettelin H."/>
            <person name="Glass J.I."/>
            <person name="Rusch D."/>
            <person name="Podicherti R."/>
            <person name="Tsui H.-C.T."/>
            <person name="Winkler M.E."/>
        </authorList>
    </citation>
    <scope>NUCLEOTIDE SEQUENCE</scope>
</reference>